<dbReference type="EMBL" id="LAZR01009060">
    <property type="protein sequence ID" value="KKM74929.1"/>
    <property type="molecule type" value="Genomic_DNA"/>
</dbReference>
<keyword evidence="2" id="KW-0808">Transferase</keyword>
<evidence type="ECO:0000256" key="1">
    <source>
        <dbReference type="ARBA" id="ARBA00022676"/>
    </source>
</evidence>
<dbReference type="InterPro" id="IPR013534">
    <property type="entry name" value="Starch_synth_cat_dom"/>
</dbReference>
<dbReference type="Pfam" id="PF08323">
    <property type="entry name" value="Glyco_transf_5"/>
    <property type="match status" value="1"/>
</dbReference>
<dbReference type="AlphaFoldDB" id="A0A0F9JYR4"/>
<protein>
    <recommendedName>
        <fullName evidence="6">Glycosyl transferase family 1 domain-containing protein</fullName>
    </recommendedName>
</protein>
<dbReference type="GO" id="GO:0016757">
    <property type="term" value="F:glycosyltransferase activity"/>
    <property type="evidence" value="ECO:0007669"/>
    <property type="project" value="UniProtKB-KW"/>
</dbReference>
<keyword evidence="1" id="KW-0328">Glycosyltransferase</keyword>
<dbReference type="PANTHER" id="PTHR45825:SF11">
    <property type="entry name" value="ALPHA AMYLASE DOMAIN-CONTAINING PROTEIN"/>
    <property type="match status" value="1"/>
</dbReference>
<dbReference type="SUPFAM" id="SSF53756">
    <property type="entry name" value="UDP-Glycosyltransferase/glycogen phosphorylase"/>
    <property type="match status" value="2"/>
</dbReference>
<comment type="caution">
    <text evidence="5">The sequence shown here is derived from an EMBL/GenBank/DDBJ whole genome shotgun (WGS) entry which is preliminary data.</text>
</comment>
<evidence type="ECO:0000256" key="2">
    <source>
        <dbReference type="ARBA" id="ARBA00022679"/>
    </source>
</evidence>
<evidence type="ECO:0000313" key="5">
    <source>
        <dbReference type="EMBL" id="KKM74929.1"/>
    </source>
</evidence>
<evidence type="ECO:0008006" key="6">
    <source>
        <dbReference type="Google" id="ProtNLM"/>
    </source>
</evidence>
<dbReference type="Pfam" id="PF00534">
    <property type="entry name" value="Glycos_transf_1"/>
    <property type="match status" value="1"/>
</dbReference>
<feature type="domain" description="Starch synthase catalytic" evidence="4">
    <location>
        <begin position="9"/>
        <end position="260"/>
    </location>
</feature>
<organism evidence="5">
    <name type="scientific">marine sediment metagenome</name>
    <dbReference type="NCBI Taxonomy" id="412755"/>
    <lineage>
        <taxon>unclassified sequences</taxon>
        <taxon>metagenomes</taxon>
        <taxon>ecological metagenomes</taxon>
    </lineage>
</organism>
<accession>A0A0F9JYR4</accession>
<evidence type="ECO:0000259" key="4">
    <source>
        <dbReference type="Pfam" id="PF08323"/>
    </source>
</evidence>
<proteinExistence type="predicted"/>
<feature type="non-terminal residue" evidence="5">
    <location>
        <position position="496"/>
    </location>
</feature>
<dbReference type="InterPro" id="IPR001296">
    <property type="entry name" value="Glyco_trans_1"/>
</dbReference>
<dbReference type="Gene3D" id="3.40.50.2000">
    <property type="entry name" value="Glycogen Phosphorylase B"/>
    <property type="match status" value="2"/>
</dbReference>
<evidence type="ECO:0000259" key="3">
    <source>
        <dbReference type="Pfam" id="PF00534"/>
    </source>
</evidence>
<gene>
    <name evidence="5" type="ORF">LCGC14_1395380</name>
</gene>
<feature type="domain" description="Glycosyl transferase family 1" evidence="3">
    <location>
        <begin position="363"/>
        <end position="489"/>
    </location>
</feature>
<reference evidence="5" key="1">
    <citation type="journal article" date="2015" name="Nature">
        <title>Complex archaea that bridge the gap between prokaryotes and eukaryotes.</title>
        <authorList>
            <person name="Spang A."/>
            <person name="Saw J.H."/>
            <person name="Jorgensen S.L."/>
            <person name="Zaremba-Niedzwiedzka K."/>
            <person name="Martijn J."/>
            <person name="Lind A.E."/>
            <person name="van Eijk R."/>
            <person name="Schleper C."/>
            <person name="Guy L."/>
            <person name="Ettema T.J."/>
        </authorList>
    </citation>
    <scope>NUCLEOTIDE SEQUENCE</scope>
</reference>
<sequence length="496" mass="56383">MTENRDNLWIFTFEYAGIVKVGGLGEVPANQAKILADKYKITVFIPSHGQIHNLEKKYELYKLPFNCVGQINPSHFSSNGGESNYSIAFYQLEINNVTIILLSGENSFTKRFLDDGVVYNPNTLSGKICLFSIGMRCFIEFLIDNRKKNLPEFIHLHDYHSVIPFISIKQILIKNGLDVSSIITLHLLTQPRYPIEFYRNCGINHTPISIRLKGGLKSLTLNEIFAICEEIGIENQPPTVEKIGAFVSDIVSTVSQSYLKSDIIPKCGGDLIEFKSNFVWDGCDWDYNEIYNQVLKNHEHEIRALLNLSEQNDLTLMDMKKYLLTYKIAHLDRSPLIRSEQVLQVINEISNENRFVKNGHIIAFDESGPLVITTGRISSQKGFETIFEAIPEVIKVIPDAKFLFLILPTEYSLNRIRTYSQYVKEYPKNLRIIFGVASDIFHLAHISADVYCALSRWEPFGIIALEAMASKLPVIATKVGGFKETIIDLRNFPEIG</sequence>
<dbReference type="PANTHER" id="PTHR45825">
    <property type="entry name" value="GRANULE-BOUND STARCH SYNTHASE 1, CHLOROPLASTIC/AMYLOPLASTIC"/>
    <property type="match status" value="1"/>
</dbReference>
<name>A0A0F9JYR4_9ZZZZ</name>